<dbReference type="Proteomes" id="UP000220353">
    <property type="component" value="Unassembled WGS sequence"/>
</dbReference>
<evidence type="ECO:0000256" key="1">
    <source>
        <dbReference type="ARBA" id="ARBA00005662"/>
    </source>
</evidence>
<dbReference type="CDD" id="cd07381">
    <property type="entry name" value="MPP_CapA"/>
    <property type="match status" value="1"/>
</dbReference>
<reference evidence="3 4" key="1">
    <citation type="submission" date="2017-09" db="EMBL/GenBank/DDBJ databases">
        <title>Comparative genomics of rhizobia isolated from Phaseolus vulgaris in China.</title>
        <authorList>
            <person name="Tong W."/>
        </authorList>
    </citation>
    <scope>NUCLEOTIDE SEQUENCE [LARGE SCALE GENOMIC DNA]</scope>
    <source>
        <strain evidence="3 4">PCH1</strain>
    </source>
</reference>
<evidence type="ECO:0000259" key="2">
    <source>
        <dbReference type="SMART" id="SM00854"/>
    </source>
</evidence>
<dbReference type="InterPro" id="IPR019079">
    <property type="entry name" value="Capsule_synth_CapA"/>
</dbReference>
<sequence>MSATSERFSDASPREGTIRLFLCGDVMTGRGIDQVLAAPCDPILYEDYVRSARDYVRLAEKANGPIPVPMDPAHVWGVARDECDRVQPDLRVINLETAITRSNDRAPKGINYRMSPENACCLAAFGVDCCVLANNHVLDWGVAGLFDTLATLDRLRIATAGAGRDLDEASKHAAFDIGAGQRVMLFGLATPTSGVPPGWAARRGRAGVNFLPSLDRLCTAGLVENIRHSKRPRDVSVVSVHWGPNWGHHVPAAQREFAHALIDEADVSIVHGHSSHHPKAIEVYRNRLILYGCGDFINDYEGISGYAEFRGDLRLMYVVDINRANGDLSALEIVPLRAHRFSLVYPSGRDLAWIGETLARQSRRFGTVIAQGPAGHLNVR</sequence>
<dbReference type="AlphaFoldDB" id="A0A2A6M4N7"/>
<dbReference type="Pfam" id="PF09587">
    <property type="entry name" value="PGA_cap"/>
    <property type="match status" value="1"/>
</dbReference>
<evidence type="ECO:0000313" key="3">
    <source>
        <dbReference type="EMBL" id="PDT49764.1"/>
    </source>
</evidence>
<feature type="domain" description="Capsule synthesis protein CapA" evidence="2">
    <location>
        <begin position="19"/>
        <end position="300"/>
    </location>
</feature>
<dbReference type="Gene3D" id="3.60.21.10">
    <property type="match status" value="1"/>
</dbReference>
<name>A0A2A6M4N7_RHIFR</name>
<comment type="caution">
    <text evidence="3">The sequence shown here is derived from an EMBL/GenBank/DDBJ whole genome shotgun (WGS) entry which is preliminary data.</text>
</comment>
<dbReference type="PANTHER" id="PTHR33393">
    <property type="entry name" value="POLYGLUTAMINE SYNTHESIS ACCESSORY PROTEIN RV0574C-RELATED"/>
    <property type="match status" value="1"/>
</dbReference>
<gene>
    <name evidence="3" type="ORF">CO661_03685</name>
</gene>
<proteinExistence type="inferred from homology"/>
<evidence type="ECO:0000313" key="4">
    <source>
        <dbReference type="Proteomes" id="UP000220353"/>
    </source>
</evidence>
<dbReference type="InterPro" id="IPR052169">
    <property type="entry name" value="CW_Biosynth-Accessory"/>
</dbReference>
<protein>
    <submittedName>
        <fullName evidence="3">Poly-gamma-glutamate biosynthesis protein</fullName>
    </submittedName>
</protein>
<dbReference type="SUPFAM" id="SSF56300">
    <property type="entry name" value="Metallo-dependent phosphatases"/>
    <property type="match status" value="1"/>
</dbReference>
<organism evidence="3 4">
    <name type="scientific">Rhizobium fredii</name>
    <name type="common">Sinorhizobium fredii</name>
    <dbReference type="NCBI Taxonomy" id="380"/>
    <lineage>
        <taxon>Bacteria</taxon>
        <taxon>Pseudomonadati</taxon>
        <taxon>Pseudomonadota</taxon>
        <taxon>Alphaproteobacteria</taxon>
        <taxon>Hyphomicrobiales</taxon>
        <taxon>Rhizobiaceae</taxon>
        <taxon>Sinorhizobium/Ensifer group</taxon>
        <taxon>Sinorhizobium</taxon>
    </lineage>
</organism>
<dbReference type="RefSeq" id="WP_097586679.1">
    <property type="nucleotide sequence ID" value="NZ_NWTC01000002.1"/>
</dbReference>
<dbReference type="SMART" id="SM00854">
    <property type="entry name" value="PGA_cap"/>
    <property type="match status" value="1"/>
</dbReference>
<accession>A0A2A6M4N7</accession>
<dbReference type="InterPro" id="IPR029052">
    <property type="entry name" value="Metallo-depent_PP-like"/>
</dbReference>
<comment type="similarity">
    <text evidence="1">Belongs to the CapA family.</text>
</comment>
<dbReference type="EMBL" id="NWTC01000002">
    <property type="protein sequence ID" value="PDT49764.1"/>
    <property type="molecule type" value="Genomic_DNA"/>
</dbReference>
<dbReference type="PANTHER" id="PTHR33393:SF11">
    <property type="entry name" value="POLYGLUTAMINE SYNTHESIS ACCESSORY PROTEIN RV0574C-RELATED"/>
    <property type="match status" value="1"/>
</dbReference>